<keyword evidence="1" id="KW-1133">Transmembrane helix</keyword>
<sequence>MVWKKGDGRTFSFSANSLQSSLTGATCTVLLHIFHPTLSFYVWPLTPPPSLAPSS</sequence>
<evidence type="ECO:0000313" key="2">
    <source>
        <dbReference type="EMBL" id="CCC50388.1"/>
    </source>
</evidence>
<name>G0U285_TRYVY</name>
<evidence type="ECO:0000256" key="1">
    <source>
        <dbReference type="SAM" id="Phobius"/>
    </source>
</evidence>
<feature type="non-terminal residue" evidence="2">
    <location>
        <position position="55"/>
    </location>
</feature>
<organism evidence="2">
    <name type="scientific">Trypanosoma vivax (strain Y486)</name>
    <dbReference type="NCBI Taxonomy" id="1055687"/>
    <lineage>
        <taxon>Eukaryota</taxon>
        <taxon>Discoba</taxon>
        <taxon>Euglenozoa</taxon>
        <taxon>Kinetoplastea</taxon>
        <taxon>Metakinetoplastina</taxon>
        <taxon>Trypanosomatida</taxon>
        <taxon>Trypanosomatidae</taxon>
        <taxon>Trypanosoma</taxon>
        <taxon>Duttonella</taxon>
    </lineage>
</organism>
<dbReference type="AlphaFoldDB" id="G0U285"/>
<feature type="transmembrane region" description="Helical" evidence="1">
    <location>
        <begin position="21"/>
        <end position="43"/>
    </location>
</feature>
<protein>
    <submittedName>
        <fullName evidence="2">Uncharacterized protein</fullName>
    </submittedName>
</protein>
<accession>G0U285</accession>
<keyword evidence="1" id="KW-0472">Membrane</keyword>
<reference evidence="2" key="1">
    <citation type="journal article" date="2012" name="Proc. Natl. Acad. Sci. U.S.A.">
        <title>Antigenic diversity is generated by distinct evolutionary mechanisms in African trypanosome species.</title>
        <authorList>
            <person name="Jackson A.P."/>
            <person name="Berry A."/>
            <person name="Aslett M."/>
            <person name="Allison H.C."/>
            <person name="Burton P."/>
            <person name="Vavrova-Anderson J."/>
            <person name="Brown R."/>
            <person name="Browne H."/>
            <person name="Corton N."/>
            <person name="Hauser H."/>
            <person name="Gamble J."/>
            <person name="Gilderthorp R."/>
            <person name="Marcello L."/>
            <person name="McQuillan J."/>
            <person name="Otto T.D."/>
            <person name="Quail M.A."/>
            <person name="Sanders M.J."/>
            <person name="van Tonder A."/>
            <person name="Ginger M.L."/>
            <person name="Field M.C."/>
            <person name="Barry J.D."/>
            <person name="Hertz-Fowler C."/>
            <person name="Berriman M."/>
        </authorList>
    </citation>
    <scope>NUCLEOTIDE SEQUENCE</scope>
    <source>
        <strain evidence="2">Y486</strain>
    </source>
</reference>
<gene>
    <name evidence="2" type="ORF">TVY486_0902110</name>
</gene>
<dbReference type="VEuPathDB" id="TriTrypDB:TvY486_0902110"/>
<keyword evidence="1" id="KW-0812">Transmembrane</keyword>
<proteinExistence type="predicted"/>
<dbReference type="EMBL" id="HE573025">
    <property type="protein sequence ID" value="CCC50388.1"/>
    <property type="molecule type" value="Genomic_DNA"/>
</dbReference>